<dbReference type="Pfam" id="PF14368">
    <property type="entry name" value="LTP_2"/>
    <property type="match status" value="1"/>
</dbReference>
<name>A0A059B465_EUCGR</name>
<dbReference type="EMBL" id="KK198760">
    <property type="protein sequence ID" value="KCW60706.1"/>
    <property type="molecule type" value="Genomic_DNA"/>
</dbReference>
<dbReference type="AlphaFoldDB" id="A0A059B465"/>
<evidence type="ECO:0000313" key="3">
    <source>
        <dbReference type="EMBL" id="KCW60706.1"/>
    </source>
</evidence>
<feature type="chain" id="PRO_5001568125" description="Bifunctional inhibitor/plant lipid transfer protein/seed storage helical domain-containing protein" evidence="1">
    <location>
        <begin position="26"/>
        <end position="143"/>
    </location>
</feature>
<dbReference type="InterPro" id="IPR036312">
    <property type="entry name" value="Bifun_inhib/LTP/seed_sf"/>
</dbReference>
<dbReference type="CDD" id="cd00010">
    <property type="entry name" value="AAI_LTSS"/>
    <property type="match status" value="1"/>
</dbReference>
<dbReference type="InterPro" id="IPR053353">
    <property type="entry name" value="Plant_LTP_GPI-anchored"/>
</dbReference>
<dbReference type="PANTHER" id="PTHR35747:SF2">
    <property type="entry name" value="NON-SPECIFIC LIPID TRANSFER PROTEIN GPI-ANCHORED 25"/>
    <property type="match status" value="1"/>
</dbReference>
<dbReference type="Gramene" id="KCW60706">
    <property type="protein sequence ID" value="KCW60706"/>
    <property type="gene ID" value="EUGRSUZ_H03438"/>
</dbReference>
<proteinExistence type="predicted"/>
<dbReference type="OMA" id="CYLVRER"/>
<keyword evidence="1" id="KW-0732">Signal</keyword>
<dbReference type="SUPFAM" id="SSF47699">
    <property type="entry name" value="Bifunctional inhibitor/lipid-transfer protein/seed storage 2S albumin"/>
    <property type="match status" value="1"/>
</dbReference>
<feature type="signal peptide" evidence="1">
    <location>
        <begin position="1"/>
        <end position="25"/>
    </location>
</feature>
<reference evidence="3" key="1">
    <citation type="submission" date="2013-07" db="EMBL/GenBank/DDBJ databases">
        <title>The genome of Eucalyptus grandis.</title>
        <authorList>
            <person name="Schmutz J."/>
            <person name="Hayes R."/>
            <person name="Myburg A."/>
            <person name="Tuskan G."/>
            <person name="Grattapaglia D."/>
            <person name="Rokhsar D.S."/>
        </authorList>
    </citation>
    <scope>NUCLEOTIDE SEQUENCE</scope>
    <source>
        <tissue evidence="3">Leaf extractions</tissue>
    </source>
</reference>
<dbReference type="InterPro" id="IPR016140">
    <property type="entry name" value="Bifunc_inhib/LTP/seed_store"/>
</dbReference>
<protein>
    <recommendedName>
        <fullName evidence="2">Bifunctional inhibitor/plant lipid transfer protein/seed storage helical domain-containing protein</fullName>
    </recommendedName>
</protein>
<evidence type="ECO:0000256" key="1">
    <source>
        <dbReference type="SAM" id="SignalP"/>
    </source>
</evidence>
<feature type="domain" description="Bifunctional inhibitor/plant lipid transfer protein/seed storage helical" evidence="2">
    <location>
        <begin position="31"/>
        <end position="118"/>
    </location>
</feature>
<organism evidence="3">
    <name type="scientific">Eucalyptus grandis</name>
    <name type="common">Flooded gum</name>
    <dbReference type="NCBI Taxonomy" id="71139"/>
    <lineage>
        <taxon>Eukaryota</taxon>
        <taxon>Viridiplantae</taxon>
        <taxon>Streptophyta</taxon>
        <taxon>Embryophyta</taxon>
        <taxon>Tracheophyta</taxon>
        <taxon>Spermatophyta</taxon>
        <taxon>Magnoliopsida</taxon>
        <taxon>eudicotyledons</taxon>
        <taxon>Gunneridae</taxon>
        <taxon>Pentapetalae</taxon>
        <taxon>rosids</taxon>
        <taxon>malvids</taxon>
        <taxon>Myrtales</taxon>
        <taxon>Myrtaceae</taxon>
        <taxon>Myrtoideae</taxon>
        <taxon>Eucalypteae</taxon>
        <taxon>Eucalyptus</taxon>
    </lineage>
</organism>
<dbReference type="PANTHER" id="PTHR35747">
    <property type="entry name" value="BIFUNCTIONAL INHIBITOR/LIPID-TRANSFER PROTEIN/SEED STORAGE 2S ALBUMIN SUPERFAMILY PROTEIN"/>
    <property type="match status" value="1"/>
</dbReference>
<dbReference type="InParanoid" id="A0A059B465"/>
<sequence length="143" mass="14690">MAASTAVTVFLSLLLFPLLRPAAAPAPPPPPSPAPPAPDGCAGQIVLLSPCLPYVSSPPNDLASSAPPLCCAALSFARRSGLVSCLCYLVRERAMLGFPLNSTRLRSLPSDCSLTDAADSPRRNATVELDSLCSVRISGSASV</sequence>
<accession>A0A059B465</accession>
<dbReference type="Gene3D" id="1.10.110.10">
    <property type="entry name" value="Plant lipid-transfer and hydrophobic proteins"/>
    <property type="match status" value="1"/>
</dbReference>
<evidence type="ECO:0000259" key="2">
    <source>
        <dbReference type="Pfam" id="PF14368"/>
    </source>
</evidence>
<dbReference type="eggNOG" id="ENOG502SA2F">
    <property type="taxonomic scope" value="Eukaryota"/>
</dbReference>
<gene>
    <name evidence="3" type="ORF">EUGRSUZ_H03438</name>
</gene>